<dbReference type="Proteomes" id="UP000269226">
    <property type="component" value="Chromosome"/>
</dbReference>
<accession>A0A2Z5Y0V4</accession>
<dbReference type="EMBL" id="AP018492">
    <property type="protein sequence ID" value="BBC60408.1"/>
    <property type="molecule type" value="Genomic_DNA"/>
</dbReference>
<evidence type="ECO:0000313" key="2">
    <source>
        <dbReference type="Proteomes" id="UP000269226"/>
    </source>
</evidence>
<protein>
    <submittedName>
        <fullName evidence="1">Uncharacterized protein</fullName>
    </submittedName>
</protein>
<dbReference type="AlphaFoldDB" id="A0A2Z5Y0V4"/>
<gene>
    <name evidence="1" type="ORF">DAT561_0240</name>
</gene>
<reference evidence="1 2" key="1">
    <citation type="submission" date="2018-01" db="EMBL/GenBank/DDBJ databases">
        <title>Whole genome sequence of Melissococcus plutonius DAT561.</title>
        <authorList>
            <person name="Okumura K."/>
            <person name="Takamatsu D."/>
            <person name="Okura M."/>
        </authorList>
    </citation>
    <scope>NUCLEOTIDE SEQUENCE [LARGE SCALE GENOMIC DNA]</scope>
    <source>
        <strain evidence="1 2">DAT561</strain>
    </source>
</reference>
<name>A0A2Z5Y0V4_9ENTE</name>
<organism evidence="1 2">
    <name type="scientific">Melissococcus plutonius</name>
    <dbReference type="NCBI Taxonomy" id="33970"/>
    <lineage>
        <taxon>Bacteria</taxon>
        <taxon>Bacillati</taxon>
        <taxon>Bacillota</taxon>
        <taxon>Bacilli</taxon>
        <taxon>Lactobacillales</taxon>
        <taxon>Enterococcaceae</taxon>
        <taxon>Melissococcus</taxon>
    </lineage>
</organism>
<proteinExistence type="predicted"/>
<sequence>MIHPLINRMASFKNIYIDEYFINLSYLNNHLVKKNKQEYINN</sequence>
<evidence type="ECO:0000313" key="1">
    <source>
        <dbReference type="EMBL" id="BBC60408.1"/>
    </source>
</evidence>